<evidence type="ECO:0000256" key="1">
    <source>
        <dbReference type="ARBA" id="ARBA00004123"/>
    </source>
</evidence>
<comment type="subcellular location">
    <subcellularLocation>
        <location evidence="1">Nucleus</location>
    </subcellularLocation>
</comment>
<dbReference type="GO" id="GO:0000981">
    <property type="term" value="F:DNA-binding transcription factor activity, RNA polymerase II-specific"/>
    <property type="evidence" value="ECO:0007669"/>
    <property type="project" value="TreeGrafter"/>
</dbReference>
<dbReference type="GO" id="GO:0005634">
    <property type="term" value="C:nucleus"/>
    <property type="evidence" value="ECO:0007669"/>
    <property type="project" value="UniProtKB-SubCell"/>
</dbReference>
<dbReference type="PROSITE" id="PS50888">
    <property type="entry name" value="BHLH"/>
    <property type="match status" value="1"/>
</dbReference>
<sequence length="531" mass="57128">MDDLINPFLSPPAWPSNAMPSWNGAVASQANNFLGDSLESYGEGKRNPSLSVGTSNHAIEIATAEDLGMHVHDRASSIFTDKNLAFDIDNHQNTMERSFQNNSFVSQINNGIHDRRFHMNRVAGYNSAIESLDSALPHSVLAISSSMESNISDLPSLPAFPQPLADCNSISVPTVWPSTYSLSSFIGQGNLQETIFQGVETNDKVLTTCLENGKFTHGNGLSTVSMHLKANNELHGPHQPSFSSGQQINLTSGTLHPQKEENGLHNLPSSSFLRGETASSRITEIQSSQQSLSSSSHTIGHQISTAQAQQVNTSTNGCNGAAKPRVRARRGQATDPHSIAERLRRERISERMKNLQELVPNSNKTDKASMLDEIIDYVKFLQLQVKVLSMSRLGATGAVVPLLTDAQAECSGSLLAASSVAQEGVDLFESEDNLAFEKEVVKLLETDVTAAMQYLQNKGLCLMPTALASAISNQKGSSAAVTTDWRKAGGSHVTISQSSQEYLGRSCAGEGPNGCNGTILDQEAAHKPIEN</sequence>
<proteinExistence type="inferred from homology"/>
<reference evidence="9 10" key="1">
    <citation type="submission" date="2023-10" db="EMBL/GenBank/DDBJ databases">
        <title>Chromosome-scale genome assembly provides insights into flower coloration mechanisms of Canna indica.</title>
        <authorList>
            <person name="Li C."/>
        </authorList>
    </citation>
    <scope>NUCLEOTIDE SEQUENCE [LARGE SCALE GENOMIC DNA]</scope>
    <source>
        <tissue evidence="9">Flower</tissue>
    </source>
</reference>
<feature type="region of interest" description="Disordered" evidence="7">
    <location>
        <begin position="232"/>
        <end position="336"/>
    </location>
</feature>
<evidence type="ECO:0000256" key="6">
    <source>
        <dbReference type="ARBA" id="ARBA00023242"/>
    </source>
</evidence>
<dbReference type="AlphaFoldDB" id="A0AAQ3KDH2"/>
<protein>
    <submittedName>
        <fullName evidence="9">Transcription factor bHLH78</fullName>
    </submittedName>
</protein>
<dbReference type="GO" id="GO:0046983">
    <property type="term" value="F:protein dimerization activity"/>
    <property type="evidence" value="ECO:0007669"/>
    <property type="project" value="InterPro"/>
</dbReference>
<dbReference type="GO" id="GO:0080147">
    <property type="term" value="P:root hair cell development"/>
    <property type="evidence" value="ECO:0007669"/>
    <property type="project" value="UniProtKB-ARBA"/>
</dbReference>
<organism evidence="9 10">
    <name type="scientific">Canna indica</name>
    <name type="common">Indian-shot</name>
    <dbReference type="NCBI Taxonomy" id="4628"/>
    <lineage>
        <taxon>Eukaryota</taxon>
        <taxon>Viridiplantae</taxon>
        <taxon>Streptophyta</taxon>
        <taxon>Embryophyta</taxon>
        <taxon>Tracheophyta</taxon>
        <taxon>Spermatophyta</taxon>
        <taxon>Magnoliopsida</taxon>
        <taxon>Liliopsida</taxon>
        <taxon>Zingiberales</taxon>
        <taxon>Cannaceae</taxon>
        <taxon>Canna</taxon>
    </lineage>
</organism>
<dbReference type="FunFam" id="4.10.280.10:FF:000017">
    <property type="entry name" value="Transcription factor bHLH66"/>
    <property type="match status" value="1"/>
</dbReference>
<dbReference type="PANTHER" id="PTHR16223">
    <property type="entry name" value="TRANSCRIPTION FACTOR BHLH83-RELATED"/>
    <property type="match status" value="1"/>
</dbReference>
<accession>A0AAQ3KDH2</accession>
<dbReference type="InterPro" id="IPR011598">
    <property type="entry name" value="bHLH_dom"/>
</dbReference>
<evidence type="ECO:0000256" key="2">
    <source>
        <dbReference type="ARBA" id="ARBA00005510"/>
    </source>
</evidence>
<keyword evidence="5" id="KW-0804">Transcription</keyword>
<dbReference type="SMART" id="SM00353">
    <property type="entry name" value="HLH"/>
    <property type="match status" value="1"/>
</dbReference>
<feature type="compositionally biased region" description="Low complexity" evidence="7">
    <location>
        <begin position="286"/>
        <end position="296"/>
    </location>
</feature>
<evidence type="ECO:0000256" key="5">
    <source>
        <dbReference type="ARBA" id="ARBA00023163"/>
    </source>
</evidence>
<feature type="domain" description="BHLH" evidence="8">
    <location>
        <begin position="332"/>
        <end position="381"/>
    </location>
</feature>
<dbReference type="GO" id="GO:0000978">
    <property type="term" value="F:RNA polymerase II cis-regulatory region sequence-specific DNA binding"/>
    <property type="evidence" value="ECO:0007669"/>
    <property type="project" value="TreeGrafter"/>
</dbReference>
<evidence type="ECO:0000313" key="9">
    <source>
        <dbReference type="EMBL" id="WOL06520.1"/>
    </source>
</evidence>
<gene>
    <name evidence="9" type="ORF">Cni_G15254</name>
</gene>
<dbReference type="SUPFAM" id="SSF47459">
    <property type="entry name" value="HLH, helix-loop-helix DNA-binding domain"/>
    <property type="match status" value="1"/>
</dbReference>
<dbReference type="Pfam" id="PF00010">
    <property type="entry name" value="HLH"/>
    <property type="match status" value="1"/>
</dbReference>
<dbReference type="InterPro" id="IPR036638">
    <property type="entry name" value="HLH_DNA-bd_sf"/>
</dbReference>
<dbReference type="PANTHER" id="PTHR16223:SF215">
    <property type="entry name" value="OS02G0564700 PROTEIN"/>
    <property type="match status" value="1"/>
</dbReference>
<feature type="compositionally biased region" description="Polar residues" evidence="7">
    <location>
        <begin position="240"/>
        <end position="255"/>
    </location>
</feature>
<name>A0AAQ3KDH2_9LILI</name>
<keyword evidence="3" id="KW-0805">Transcription regulation</keyword>
<keyword evidence="6" id="KW-0539">Nucleus</keyword>
<evidence type="ECO:0000259" key="8">
    <source>
        <dbReference type="PROSITE" id="PS50888"/>
    </source>
</evidence>
<feature type="compositionally biased region" description="Polar residues" evidence="7">
    <location>
        <begin position="297"/>
        <end position="318"/>
    </location>
</feature>
<keyword evidence="4" id="KW-0238">DNA-binding</keyword>
<feature type="compositionally biased region" description="Polar residues" evidence="7">
    <location>
        <begin position="267"/>
        <end position="285"/>
    </location>
</feature>
<evidence type="ECO:0000256" key="4">
    <source>
        <dbReference type="ARBA" id="ARBA00023125"/>
    </source>
</evidence>
<dbReference type="EMBL" id="CP136894">
    <property type="protein sequence ID" value="WOL06520.1"/>
    <property type="molecule type" value="Genomic_DNA"/>
</dbReference>
<evidence type="ECO:0000313" key="10">
    <source>
        <dbReference type="Proteomes" id="UP001327560"/>
    </source>
</evidence>
<dbReference type="InterPro" id="IPR045843">
    <property type="entry name" value="IND-like"/>
</dbReference>
<evidence type="ECO:0000256" key="7">
    <source>
        <dbReference type="SAM" id="MobiDB-lite"/>
    </source>
</evidence>
<evidence type="ECO:0000256" key="3">
    <source>
        <dbReference type="ARBA" id="ARBA00023015"/>
    </source>
</evidence>
<dbReference type="Gene3D" id="4.10.280.10">
    <property type="entry name" value="Helix-loop-helix DNA-binding domain"/>
    <property type="match status" value="1"/>
</dbReference>
<comment type="similarity">
    <text evidence="2">Belongs to the bHLH protein family.</text>
</comment>
<dbReference type="Proteomes" id="UP001327560">
    <property type="component" value="Chromosome 5"/>
</dbReference>
<keyword evidence="10" id="KW-1185">Reference proteome</keyword>